<dbReference type="Proteomes" id="UP000095281">
    <property type="component" value="Unplaced"/>
</dbReference>
<evidence type="ECO:0000313" key="3">
    <source>
        <dbReference type="WBParaSite" id="MhA1_Contig83.frz3.fgene2"/>
    </source>
</evidence>
<sequence>MKITTILLSLVVLVFFLGFTEGENYLDTVKEFMGEFSALASSGADALDKLGVFGKKAFAFLKLAGPVTSLLAHAMSGIFGGDSAELIAIKALHDLVKSEFTSLSIKAETITQRQDYSLLLQSYSERITAGINMVNIHYEWASADVNGTDKSIKKNFKAQCEGVDSPLRMLVWLETMIVINCISPTQLHDEIYFNALETTNLMEEKLNKQNLKKWTDTELFKKWKLYIAGNEVPFNLSTINSTHHLIASIDEGLYNLMGENYRTTYYT</sequence>
<feature type="chain" id="PRO_5009316359" evidence="1">
    <location>
        <begin position="23"/>
        <end position="267"/>
    </location>
</feature>
<feature type="signal peptide" evidence="1">
    <location>
        <begin position="1"/>
        <end position="22"/>
    </location>
</feature>
<dbReference type="AlphaFoldDB" id="A0A1I8C0Y1"/>
<reference evidence="3" key="1">
    <citation type="submission" date="2016-11" db="UniProtKB">
        <authorList>
            <consortium name="WormBaseParasite"/>
        </authorList>
    </citation>
    <scope>IDENTIFICATION</scope>
</reference>
<keyword evidence="1" id="KW-0732">Signal</keyword>
<evidence type="ECO:0000313" key="2">
    <source>
        <dbReference type="Proteomes" id="UP000095281"/>
    </source>
</evidence>
<dbReference type="WBParaSite" id="MhA1_Contig83.frz3.fgene2">
    <property type="protein sequence ID" value="MhA1_Contig83.frz3.fgene2"/>
    <property type="gene ID" value="MhA1_Contig83.frz3.fgene2"/>
</dbReference>
<keyword evidence="2" id="KW-1185">Reference proteome</keyword>
<evidence type="ECO:0000256" key="1">
    <source>
        <dbReference type="SAM" id="SignalP"/>
    </source>
</evidence>
<proteinExistence type="predicted"/>
<name>A0A1I8C0Y1_MELHA</name>
<accession>A0A1I8C0Y1</accession>
<organism evidence="2 3">
    <name type="scientific">Meloidogyne hapla</name>
    <name type="common">Root-knot nematode worm</name>
    <dbReference type="NCBI Taxonomy" id="6305"/>
    <lineage>
        <taxon>Eukaryota</taxon>
        <taxon>Metazoa</taxon>
        <taxon>Ecdysozoa</taxon>
        <taxon>Nematoda</taxon>
        <taxon>Chromadorea</taxon>
        <taxon>Rhabditida</taxon>
        <taxon>Tylenchina</taxon>
        <taxon>Tylenchomorpha</taxon>
        <taxon>Tylenchoidea</taxon>
        <taxon>Meloidogynidae</taxon>
        <taxon>Meloidogyninae</taxon>
        <taxon>Meloidogyne</taxon>
    </lineage>
</organism>
<protein>
    <submittedName>
        <fullName evidence="3">SERPIN domain-containing protein</fullName>
    </submittedName>
</protein>